<dbReference type="Proteomes" id="UP000828390">
    <property type="component" value="Unassembled WGS sequence"/>
</dbReference>
<reference evidence="2" key="2">
    <citation type="submission" date="2020-11" db="EMBL/GenBank/DDBJ databases">
        <authorList>
            <person name="McCartney M.A."/>
            <person name="Auch B."/>
            <person name="Kono T."/>
            <person name="Mallez S."/>
            <person name="Becker A."/>
            <person name="Gohl D.M."/>
            <person name="Silverstein K.A.T."/>
            <person name="Koren S."/>
            <person name="Bechman K.B."/>
            <person name="Herman A."/>
            <person name="Abrahante J.E."/>
            <person name="Garbe J."/>
        </authorList>
    </citation>
    <scope>NUCLEOTIDE SEQUENCE</scope>
    <source>
        <strain evidence="2">Duluth1</strain>
        <tissue evidence="2">Whole animal</tissue>
    </source>
</reference>
<accession>A0A9D4EXQ8</accession>
<reference evidence="2" key="1">
    <citation type="journal article" date="2019" name="bioRxiv">
        <title>The Genome of the Zebra Mussel, Dreissena polymorpha: A Resource for Invasive Species Research.</title>
        <authorList>
            <person name="McCartney M.A."/>
            <person name="Auch B."/>
            <person name="Kono T."/>
            <person name="Mallez S."/>
            <person name="Zhang Y."/>
            <person name="Obille A."/>
            <person name="Becker A."/>
            <person name="Abrahante J.E."/>
            <person name="Garbe J."/>
            <person name="Badalamenti J.P."/>
            <person name="Herman A."/>
            <person name="Mangelson H."/>
            <person name="Liachko I."/>
            <person name="Sullivan S."/>
            <person name="Sone E.D."/>
            <person name="Koren S."/>
            <person name="Silverstein K.A.T."/>
            <person name="Beckman K.B."/>
            <person name="Gohl D.M."/>
        </authorList>
    </citation>
    <scope>NUCLEOTIDE SEQUENCE</scope>
    <source>
        <strain evidence="2">Duluth1</strain>
        <tissue evidence="2">Whole animal</tissue>
    </source>
</reference>
<feature type="chain" id="PRO_5038723514" description="Secreted protein" evidence="1">
    <location>
        <begin position="27"/>
        <end position="86"/>
    </location>
</feature>
<keyword evidence="1" id="KW-0732">Signal</keyword>
<dbReference type="AlphaFoldDB" id="A0A9D4EXQ8"/>
<gene>
    <name evidence="2" type="ORF">DPMN_166887</name>
</gene>
<dbReference type="EMBL" id="JAIWYP010000008">
    <property type="protein sequence ID" value="KAH3788739.1"/>
    <property type="molecule type" value="Genomic_DNA"/>
</dbReference>
<organism evidence="2 3">
    <name type="scientific">Dreissena polymorpha</name>
    <name type="common">Zebra mussel</name>
    <name type="synonym">Mytilus polymorpha</name>
    <dbReference type="NCBI Taxonomy" id="45954"/>
    <lineage>
        <taxon>Eukaryota</taxon>
        <taxon>Metazoa</taxon>
        <taxon>Spiralia</taxon>
        <taxon>Lophotrochozoa</taxon>
        <taxon>Mollusca</taxon>
        <taxon>Bivalvia</taxon>
        <taxon>Autobranchia</taxon>
        <taxon>Heteroconchia</taxon>
        <taxon>Euheterodonta</taxon>
        <taxon>Imparidentia</taxon>
        <taxon>Neoheterodontei</taxon>
        <taxon>Myida</taxon>
        <taxon>Dreissenoidea</taxon>
        <taxon>Dreissenidae</taxon>
        <taxon>Dreissena</taxon>
    </lineage>
</organism>
<sequence length="86" mass="9999">MASLLRLNCVLTASIATLLRLWRSYCDPSAYLGPYKGRREDAQNAIYQDVEHRGERNKAWSRIGVIVEERNGTWLNLGHRGHRDRF</sequence>
<evidence type="ECO:0000313" key="3">
    <source>
        <dbReference type="Proteomes" id="UP000828390"/>
    </source>
</evidence>
<name>A0A9D4EXQ8_DREPO</name>
<evidence type="ECO:0000313" key="2">
    <source>
        <dbReference type="EMBL" id="KAH3788739.1"/>
    </source>
</evidence>
<protein>
    <recommendedName>
        <fullName evidence="4">Secreted protein</fullName>
    </recommendedName>
</protein>
<evidence type="ECO:0008006" key="4">
    <source>
        <dbReference type="Google" id="ProtNLM"/>
    </source>
</evidence>
<proteinExistence type="predicted"/>
<comment type="caution">
    <text evidence="2">The sequence shown here is derived from an EMBL/GenBank/DDBJ whole genome shotgun (WGS) entry which is preliminary data.</text>
</comment>
<feature type="signal peptide" evidence="1">
    <location>
        <begin position="1"/>
        <end position="26"/>
    </location>
</feature>
<evidence type="ECO:0000256" key="1">
    <source>
        <dbReference type="SAM" id="SignalP"/>
    </source>
</evidence>
<keyword evidence="3" id="KW-1185">Reference proteome</keyword>